<sequence>MINGSSHLYSTGKVCDLREQENYICLTGIILPSVTKEDLKTMDTKFIKQRSDTWKTARVFARVTGSTCFDALGFSSLKKQREHFEYVFESKEKPEFSTEVRKLMKHGSDNEINAVATLVSKVLPDFLPRYSFFEEGCYIVFQENTLALLVSPDGIIRSASNPIDVQCPIPTYGLEIKCSCPCPGNVYKPLVYYDIPYYYVPQLLCEMAVLKTNSLIFVCYSSETSTVFEAFFDDELWDVLQSRMSELYTKDDSKCPKKHWENRLTVTEKLKNYGKEKVRFIAELPSVVAKECDHKPVATCDEDFEYSHNVHTNRLPRQNDNCIISDLHGLVNEMTESVKEAFNLCRHMASEVVLFLIADLDRAHVPEKQHAIPIAYAMKGYSLTTAIARKMLNDVLETCYNGGLYVPVVSFDGQCYQMAVRSANGDPLTILQLMKDVFKTAKGQKKSDFIRYIKQINCVHVETQAEAFSSITHRVDVMISW</sequence>
<dbReference type="InterPro" id="IPR011604">
    <property type="entry name" value="PDDEXK-like_dom_sf"/>
</dbReference>
<evidence type="ECO:0000313" key="1">
    <source>
        <dbReference type="EMBL" id="OWF49631.1"/>
    </source>
</evidence>
<gene>
    <name evidence="1" type="ORF">KP79_PYT22905</name>
</gene>
<dbReference type="Proteomes" id="UP000242188">
    <property type="component" value="Unassembled WGS sequence"/>
</dbReference>
<dbReference type="PANTHER" id="PTHR46609">
    <property type="entry name" value="EXONUCLEASE, PHAGE-TYPE/RECB, C-TERMINAL DOMAIN-CONTAINING PROTEIN"/>
    <property type="match status" value="1"/>
</dbReference>
<name>A0A210QLR8_MIZYE</name>
<keyword evidence="2" id="KW-1185">Reference proteome</keyword>
<dbReference type="GO" id="GO:0006281">
    <property type="term" value="P:DNA repair"/>
    <property type="evidence" value="ECO:0007669"/>
    <property type="project" value="UniProtKB-ARBA"/>
</dbReference>
<accession>A0A210QLR8</accession>
<evidence type="ECO:0000313" key="2">
    <source>
        <dbReference type="Proteomes" id="UP000242188"/>
    </source>
</evidence>
<organism evidence="1 2">
    <name type="scientific">Mizuhopecten yessoensis</name>
    <name type="common">Japanese scallop</name>
    <name type="synonym">Patinopecten yessoensis</name>
    <dbReference type="NCBI Taxonomy" id="6573"/>
    <lineage>
        <taxon>Eukaryota</taxon>
        <taxon>Metazoa</taxon>
        <taxon>Spiralia</taxon>
        <taxon>Lophotrochozoa</taxon>
        <taxon>Mollusca</taxon>
        <taxon>Bivalvia</taxon>
        <taxon>Autobranchia</taxon>
        <taxon>Pteriomorphia</taxon>
        <taxon>Pectinida</taxon>
        <taxon>Pectinoidea</taxon>
        <taxon>Pectinidae</taxon>
        <taxon>Mizuhopecten</taxon>
    </lineage>
</organism>
<comment type="caution">
    <text evidence="1">The sequence shown here is derived from an EMBL/GenBank/DDBJ whole genome shotgun (WGS) entry which is preliminary data.</text>
</comment>
<dbReference type="InterPro" id="IPR051703">
    <property type="entry name" value="NF-kappa-B_Signaling_Reg"/>
</dbReference>
<dbReference type="Gene3D" id="3.90.320.10">
    <property type="match status" value="1"/>
</dbReference>
<protein>
    <submittedName>
        <fullName evidence="1">Uncharacterized protein</fullName>
    </submittedName>
</protein>
<dbReference type="PANTHER" id="PTHR46609:SF8">
    <property type="entry name" value="YQAJ VIRAL RECOMBINASE DOMAIN-CONTAINING PROTEIN"/>
    <property type="match status" value="1"/>
</dbReference>
<proteinExistence type="predicted"/>
<dbReference type="AlphaFoldDB" id="A0A210QLR8"/>
<reference evidence="1 2" key="1">
    <citation type="journal article" date="2017" name="Nat. Ecol. Evol.">
        <title>Scallop genome provides insights into evolution of bilaterian karyotype and development.</title>
        <authorList>
            <person name="Wang S."/>
            <person name="Zhang J."/>
            <person name="Jiao W."/>
            <person name="Li J."/>
            <person name="Xun X."/>
            <person name="Sun Y."/>
            <person name="Guo X."/>
            <person name="Huan P."/>
            <person name="Dong B."/>
            <person name="Zhang L."/>
            <person name="Hu X."/>
            <person name="Sun X."/>
            <person name="Wang J."/>
            <person name="Zhao C."/>
            <person name="Wang Y."/>
            <person name="Wang D."/>
            <person name="Huang X."/>
            <person name="Wang R."/>
            <person name="Lv J."/>
            <person name="Li Y."/>
            <person name="Zhang Z."/>
            <person name="Liu B."/>
            <person name="Lu W."/>
            <person name="Hui Y."/>
            <person name="Liang J."/>
            <person name="Zhou Z."/>
            <person name="Hou R."/>
            <person name="Li X."/>
            <person name="Liu Y."/>
            <person name="Li H."/>
            <person name="Ning X."/>
            <person name="Lin Y."/>
            <person name="Zhao L."/>
            <person name="Xing Q."/>
            <person name="Dou J."/>
            <person name="Li Y."/>
            <person name="Mao J."/>
            <person name="Guo H."/>
            <person name="Dou H."/>
            <person name="Li T."/>
            <person name="Mu C."/>
            <person name="Jiang W."/>
            <person name="Fu Q."/>
            <person name="Fu X."/>
            <person name="Miao Y."/>
            <person name="Liu J."/>
            <person name="Yu Q."/>
            <person name="Li R."/>
            <person name="Liao H."/>
            <person name="Li X."/>
            <person name="Kong Y."/>
            <person name="Jiang Z."/>
            <person name="Chourrout D."/>
            <person name="Li R."/>
            <person name="Bao Z."/>
        </authorList>
    </citation>
    <scope>NUCLEOTIDE SEQUENCE [LARGE SCALE GENOMIC DNA]</scope>
    <source>
        <strain evidence="1 2">PY_sf001</strain>
    </source>
</reference>
<dbReference type="SUPFAM" id="SSF52980">
    <property type="entry name" value="Restriction endonuclease-like"/>
    <property type="match status" value="1"/>
</dbReference>
<dbReference type="InterPro" id="IPR011335">
    <property type="entry name" value="Restrct_endonuc-II-like"/>
</dbReference>
<dbReference type="EMBL" id="NEDP02003025">
    <property type="protein sequence ID" value="OWF49631.1"/>
    <property type="molecule type" value="Genomic_DNA"/>
</dbReference>